<dbReference type="SMART" id="SM00199">
    <property type="entry name" value="SCY"/>
    <property type="match status" value="1"/>
</dbReference>
<evidence type="ECO:0000313" key="8">
    <source>
        <dbReference type="Proteomes" id="UP000053620"/>
    </source>
</evidence>
<dbReference type="GO" id="GO:0008009">
    <property type="term" value="F:chemokine activity"/>
    <property type="evidence" value="ECO:0007669"/>
    <property type="project" value="InterPro"/>
</dbReference>
<evidence type="ECO:0000256" key="5">
    <source>
        <dbReference type="SAM" id="SignalP"/>
    </source>
</evidence>
<dbReference type="GO" id="GO:0048245">
    <property type="term" value="P:eosinophil chemotaxis"/>
    <property type="evidence" value="ECO:0007669"/>
    <property type="project" value="TreeGrafter"/>
</dbReference>
<keyword evidence="3" id="KW-0202">Cytokine</keyword>
<evidence type="ECO:0000313" key="7">
    <source>
        <dbReference type="EMBL" id="KFZ63999.1"/>
    </source>
</evidence>
<evidence type="ECO:0000256" key="3">
    <source>
        <dbReference type="ARBA" id="ARBA00022514"/>
    </source>
</evidence>
<dbReference type="EMBL" id="KL358841">
    <property type="protein sequence ID" value="KFZ63999.1"/>
    <property type="molecule type" value="Genomic_DNA"/>
</dbReference>
<dbReference type="CDD" id="cd00272">
    <property type="entry name" value="Chemokine_CC"/>
    <property type="match status" value="1"/>
</dbReference>
<dbReference type="GO" id="GO:0006954">
    <property type="term" value="P:inflammatory response"/>
    <property type="evidence" value="ECO:0007669"/>
    <property type="project" value="TreeGrafter"/>
</dbReference>
<dbReference type="Pfam" id="PF00048">
    <property type="entry name" value="IL8"/>
    <property type="match status" value="1"/>
</dbReference>
<evidence type="ECO:0000256" key="2">
    <source>
        <dbReference type="ARBA" id="ARBA00022500"/>
    </source>
</evidence>
<evidence type="ECO:0000256" key="4">
    <source>
        <dbReference type="ARBA" id="ARBA00022729"/>
    </source>
</evidence>
<accession>A0A094LJD4</accession>
<dbReference type="GO" id="GO:0070098">
    <property type="term" value="P:chemokine-mediated signaling pathway"/>
    <property type="evidence" value="ECO:0007669"/>
    <property type="project" value="TreeGrafter"/>
</dbReference>
<dbReference type="InterPro" id="IPR039809">
    <property type="entry name" value="Chemokine_b/g/d"/>
</dbReference>
<dbReference type="AlphaFoldDB" id="A0A094LJD4"/>
<evidence type="ECO:0000256" key="1">
    <source>
        <dbReference type="ARBA" id="ARBA00010868"/>
    </source>
</evidence>
<dbReference type="OrthoDB" id="8934837at2759"/>
<dbReference type="PANTHER" id="PTHR12015">
    <property type="entry name" value="SMALL INDUCIBLE CYTOKINE A"/>
    <property type="match status" value="1"/>
</dbReference>
<protein>
    <submittedName>
        <fullName evidence="7">C-C motif chemokine 4</fullName>
    </submittedName>
</protein>
<reference evidence="7 8" key="1">
    <citation type="submission" date="2014-04" db="EMBL/GenBank/DDBJ databases">
        <title>Genome evolution of avian class.</title>
        <authorList>
            <person name="Zhang G."/>
            <person name="Li C."/>
        </authorList>
    </citation>
    <scope>NUCLEOTIDE SEQUENCE [LARGE SCALE GENOMIC DNA]</scope>
    <source>
        <strain evidence="7">BGI_N321</strain>
    </source>
</reference>
<keyword evidence="4 5" id="KW-0732">Signal</keyword>
<proteinExistence type="inferred from homology"/>
<dbReference type="Proteomes" id="UP000053620">
    <property type="component" value="Unassembled WGS sequence"/>
</dbReference>
<dbReference type="InterPro" id="IPR036048">
    <property type="entry name" value="Interleukin_8-like_sf"/>
</dbReference>
<feature type="chain" id="PRO_5001902024" evidence="5">
    <location>
        <begin position="23"/>
        <end position="94"/>
    </location>
</feature>
<gene>
    <name evidence="7" type="ORF">N321_01569</name>
</gene>
<comment type="similarity">
    <text evidence="1">Belongs to the intercrine beta (chemokine CC) family.</text>
</comment>
<organism evidence="7 8">
    <name type="scientific">Antrostomus carolinensis</name>
    <name type="common">Chuck-will's-widow</name>
    <name type="synonym">Caprimulgus carolinensis</name>
    <dbReference type="NCBI Taxonomy" id="279965"/>
    <lineage>
        <taxon>Eukaryota</taxon>
        <taxon>Metazoa</taxon>
        <taxon>Chordata</taxon>
        <taxon>Craniata</taxon>
        <taxon>Vertebrata</taxon>
        <taxon>Euteleostomi</taxon>
        <taxon>Archelosauria</taxon>
        <taxon>Archosauria</taxon>
        <taxon>Dinosauria</taxon>
        <taxon>Saurischia</taxon>
        <taxon>Theropoda</taxon>
        <taxon>Coelurosauria</taxon>
        <taxon>Aves</taxon>
        <taxon>Neognathae</taxon>
        <taxon>Neoaves</taxon>
        <taxon>Strisores</taxon>
        <taxon>Caprimulgiformes</taxon>
        <taxon>Caprimulgidae</taxon>
        <taxon>Antrostomus</taxon>
    </lineage>
</organism>
<dbReference type="GO" id="GO:0048020">
    <property type="term" value="F:CCR chemokine receptor binding"/>
    <property type="evidence" value="ECO:0007669"/>
    <property type="project" value="TreeGrafter"/>
</dbReference>
<keyword evidence="8" id="KW-1185">Reference proteome</keyword>
<name>A0A094LJD4_ANTCR</name>
<feature type="signal peptide" evidence="5">
    <location>
        <begin position="1"/>
        <end position="22"/>
    </location>
</feature>
<evidence type="ECO:0000259" key="6">
    <source>
        <dbReference type="SMART" id="SM00199"/>
    </source>
</evidence>
<dbReference type="InterPro" id="IPR001811">
    <property type="entry name" value="Chemokine_IL8-like_dom"/>
</dbReference>
<dbReference type="PANTHER" id="PTHR12015:SF103">
    <property type="entry name" value="C-C MOTIF CHEMOKINE 4-RELATED"/>
    <property type="match status" value="1"/>
</dbReference>
<dbReference type="KEGG" id="acar:104529526"/>
<keyword evidence="2" id="KW-0145">Chemotaxis</keyword>
<dbReference type="GO" id="GO:0030335">
    <property type="term" value="P:positive regulation of cell migration"/>
    <property type="evidence" value="ECO:0007669"/>
    <property type="project" value="TreeGrafter"/>
</dbReference>
<dbReference type="SUPFAM" id="SSF54117">
    <property type="entry name" value="Interleukin 8-like chemokines"/>
    <property type="match status" value="1"/>
</dbReference>
<dbReference type="Gene3D" id="2.40.50.40">
    <property type="match status" value="1"/>
</dbReference>
<feature type="domain" description="Chemokine interleukin-8-like" evidence="6">
    <location>
        <begin position="31"/>
        <end position="89"/>
    </location>
</feature>
<sequence>MKVPVATLAALFLLAICTSAEAQFDDSDNIPTKCCFSYMRHPIPRSLITSAYTTSSLCSQPAVILVTRKGRQLCVEPQAPWVQEYLKHFQMLKN</sequence>
<dbReference type="GO" id="GO:0061844">
    <property type="term" value="P:antimicrobial humoral immune response mediated by antimicrobial peptide"/>
    <property type="evidence" value="ECO:0007669"/>
    <property type="project" value="TreeGrafter"/>
</dbReference>
<dbReference type="FunFam" id="2.40.50.40:FF:000002">
    <property type="entry name" value="C-C motif chemokine"/>
    <property type="match status" value="1"/>
</dbReference>
<dbReference type="GO" id="GO:0005615">
    <property type="term" value="C:extracellular space"/>
    <property type="evidence" value="ECO:0007669"/>
    <property type="project" value="UniProtKB-KW"/>
</dbReference>